<gene>
    <name evidence="1" type="ORF">CBZ_30060</name>
</gene>
<dbReference type="EMBL" id="BIMR01000280">
    <property type="protein sequence ID" value="GCE77950.1"/>
    <property type="molecule type" value="Genomic_DNA"/>
</dbReference>
<dbReference type="AlphaFoldDB" id="A0A402DUW8"/>
<dbReference type="RefSeq" id="WP_130782580.1">
    <property type="nucleotide sequence ID" value="NZ_BIMR01000280.1"/>
</dbReference>
<name>A0A402DUW8_9CELL</name>
<protein>
    <submittedName>
        <fullName evidence="1">Uncharacterized protein</fullName>
    </submittedName>
</protein>
<organism evidence="1 2">
    <name type="scientific">Cellulomonas biazotea</name>
    <dbReference type="NCBI Taxonomy" id="1709"/>
    <lineage>
        <taxon>Bacteria</taxon>
        <taxon>Bacillati</taxon>
        <taxon>Actinomycetota</taxon>
        <taxon>Actinomycetes</taxon>
        <taxon>Micrococcales</taxon>
        <taxon>Cellulomonadaceae</taxon>
        <taxon>Cellulomonas</taxon>
    </lineage>
</organism>
<evidence type="ECO:0000313" key="2">
    <source>
        <dbReference type="Proteomes" id="UP000289954"/>
    </source>
</evidence>
<accession>A0A402DUW8</accession>
<keyword evidence="2" id="KW-1185">Reference proteome</keyword>
<proteinExistence type="predicted"/>
<dbReference type="Proteomes" id="UP000289954">
    <property type="component" value="Unassembled WGS sequence"/>
</dbReference>
<reference evidence="1 2" key="1">
    <citation type="submission" date="2019-01" db="EMBL/GenBank/DDBJ databases">
        <title>Draft genome sequence of Cellulomonas takizawaensis strain TKZ-21.</title>
        <authorList>
            <person name="Yamamura H."/>
            <person name="Hayashi T."/>
            <person name="Hamada M."/>
            <person name="Serisawa Y."/>
            <person name="Matsuyama K."/>
            <person name="Nakagawa Y."/>
            <person name="Otoguro M."/>
            <person name="Yanagida F."/>
            <person name="Hayakawa M."/>
        </authorList>
    </citation>
    <scope>NUCLEOTIDE SEQUENCE [LARGE SCALE GENOMIC DNA]</scope>
    <source>
        <strain evidence="1 2">NBRC12680</strain>
    </source>
</reference>
<sequence length="140" mass="13946">MHPPRDPRRRRLPVAVGALALVLLAGVTSASASRLTVGAHDRVASGAAVVTPACGDRLATVPVLDEPTVDGPDHVVAVDVHGLDLGAPGCDARAVEVTGHDAGGAVLLDVSGPVTGAEMRLPLVAPVVATALHSLVVSVS</sequence>
<evidence type="ECO:0000313" key="1">
    <source>
        <dbReference type="EMBL" id="GCE77950.1"/>
    </source>
</evidence>
<comment type="caution">
    <text evidence="1">The sequence shown here is derived from an EMBL/GenBank/DDBJ whole genome shotgun (WGS) entry which is preliminary data.</text>
</comment>